<sequence>MFSKSLLAIGIALLPATFATPIALEKRALANYVEEVTIHSSCNTTQRRQLSKALSDTWELVSMAKEYTYTNGANDSLYELYFGDGPITNVIGAFDVVLKSNKDGVLLRCDDIDGNCRLPGWRGHWRGENGTAETVICDASYTDRKSNDQFCAFGYTVAGSSPSYYFGTDLLHRLYHVPQITDGKVEHYADSYDECLELAKNNGTFATLNTHSLQYYANHVFAIEVAQGGESCIGRADVAGASSTPATATSSAALACHTHADGALHCE</sequence>
<accession>A0ACC2XCQ6</accession>
<reference evidence="1" key="1">
    <citation type="submission" date="2023-04" db="EMBL/GenBank/DDBJ databases">
        <title>Draft Genome sequencing of Naganishia species isolated from polar environments using Oxford Nanopore Technology.</title>
        <authorList>
            <person name="Leo P."/>
            <person name="Venkateswaran K."/>
        </authorList>
    </citation>
    <scope>NUCLEOTIDE SEQUENCE</scope>
    <source>
        <strain evidence="1">DBVPG 5303</strain>
    </source>
</reference>
<dbReference type="Proteomes" id="UP001234202">
    <property type="component" value="Unassembled WGS sequence"/>
</dbReference>
<comment type="caution">
    <text evidence="1">The sequence shown here is derived from an EMBL/GenBank/DDBJ whole genome shotgun (WGS) entry which is preliminary data.</text>
</comment>
<keyword evidence="2" id="KW-1185">Reference proteome</keyword>
<evidence type="ECO:0000313" key="1">
    <source>
        <dbReference type="EMBL" id="KAJ9121431.1"/>
    </source>
</evidence>
<proteinExistence type="predicted"/>
<evidence type="ECO:0000313" key="2">
    <source>
        <dbReference type="Proteomes" id="UP001234202"/>
    </source>
</evidence>
<gene>
    <name evidence="1" type="ORF">QFC24_004769</name>
</gene>
<name>A0ACC2XCQ6_9TREE</name>
<organism evidence="1 2">
    <name type="scientific">Naganishia onofrii</name>
    <dbReference type="NCBI Taxonomy" id="1851511"/>
    <lineage>
        <taxon>Eukaryota</taxon>
        <taxon>Fungi</taxon>
        <taxon>Dikarya</taxon>
        <taxon>Basidiomycota</taxon>
        <taxon>Agaricomycotina</taxon>
        <taxon>Tremellomycetes</taxon>
        <taxon>Filobasidiales</taxon>
        <taxon>Filobasidiaceae</taxon>
        <taxon>Naganishia</taxon>
    </lineage>
</organism>
<protein>
    <submittedName>
        <fullName evidence="1">Uncharacterized protein</fullName>
    </submittedName>
</protein>
<dbReference type="EMBL" id="JASBWV010000017">
    <property type="protein sequence ID" value="KAJ9121431.1"/>
    <property type="molecule type" value="Genomic_DNA"/>
</dbReference>